<dbReference type="Proteomes" id="UP000242258">
    <property type="component" value="Unassembled WGS sequence"/>
</dbReference>
<feature type="domain" description="Histidine kinase" evidence="9">
    <location>
        <begin position="347"/>
        <end position="578"/>
    </location>
</feature>
<evidence type="ECO:0000313" key="12">
    <source>
        <dbReference type="Proteomes" id="UP000242258"/>
    </source>
</evidence>
<keyword evidence="8" id="KW-0812">Transmembrane</keyword>
<evidence type="ECO:0000313" key="11">
    <source>
        <dbReference type="EMBL" id="OEY69082.1"/>
    </source>
</evidence>
<dbReference type="InterPro" id="IPR036890">
    <property type="entry name" value="HATPase_C_sf"/>
</dbReference>
<dbReference type="PRINTS" id="PR00344">
    <property type="entry name" value="BCTRLSENSOR"/>
</dbReference>
<dbReference type="GO" id="GO:0007165">
    <property type="term" value="P:signal transduction"/>
    <property type="evidence" value="ECO:0007669"/>
    <property type="project" value="InterPro"/>
</dbReference>
<feature type="coiled-coil region" evidence="7">
    <location>
        <begin position="227"/>
        <end position="338"/>
    </location>
</feature>
<evidence type="ECO:0000256" key="8">
    <source>
        <dbReference type="SAM" id="Phobius"/>
    </source>
</evidence>
<dbReference type="Pfam" id="PF02518">
    <property type="entry name" value="HATPase_c"/>
    <property type="match status" value="1"/>
</dbReference>
<dbReference type="PROSITE" id="PS50885">
    <property type="entry name" value="HAMP"/>
    <property type="match status" value="1"/>
</dbReference>
<comment type="subcellular location">
    <subcellularLocation>
        <location evidence="2">Membrane</location>
    </subcellularLocation>
</comment>
<dbReference type="InterPro" id="IPR003660">
    <property type="entry name" value="HAMP_dom"/>
</dbReference>
<keyword evidence="5" id="KW-0808">Transferase</keyword>
<evidence type="ECO:0000256" key="2">
    <source>
        <dbReference type="ARBA" id="ARBA00004370"/>
    </source>
</evidence>
<keyword evidence="12" id="KW-1185">Reference proteome</keyword>
<dbReference type="Gene3D" id="1.10.287.130">
    <property type="match status" value="1"/>
</dbReference>
<feature type="domain" description="HAMP" evidence="10">
    <location>
        <begin position="187"/>
        <end position="242"/>
    </location>
</feature>
<dbReference type="OrthoDB" id="2521613at2"/>
<dbReference type="PANTHER" id="PTHR43065">
    <property type="entry name" value="SENSOR HISTIDINE KINASE"/>
    <property type="match status" value="1"/>
</dbReference>
<evidence type="ECO:0000256" key="5">
    <source>
        <dbReference type="ARBA" id="ARBA00022679"/>
    </source>
</evidence>
<dbReference type="InterPro" id="IPR005467">
    <property type="entry name" value="His_kinase_dom"/>
</dbReference>
<feature type="transmembrane region" description="Helical" evidence="8">
    <location>
        <begin position="163"/>
        <end position="185"/>
    </location>
</feature>
<dbReference type="Gene3D" id="6.10.340.10">
    <property type="match status" value="1"/>
</dbReference>
<dbReference type="InterPro" id="IPR003594">
    <property type="entry name" value="HATPase_dom"/>
</dbReference>
<organism evidence="11 12">
    <name type="scientific">Rheinheimera salexigens</name>
    <dbReference type="NCBI Taxonomy" id="1628148"/>
    <lineage>
        <taxon>Bacteria</taxon>
        <taxon>Pseudomonadati</taxon>
        <taxon>Pseudomonadota</taxon>
        <taxon>Gammaproteobacteria</taxon>
        <taxon>Chromatiales</taxon>
        <taxon>Chromatiaceae</taxon>
        <taxon>Rheinheimera</taxon>
    </lineage>
</organism>
<feature type="transmembrane region" description="Helical" evidence="8">
    <location>
        <begin position="12"/>
        <end position="32"/>
    </location>
</feature>
<dbReference type="SMART" id="SM00387">
    <property type="entry name" value="HATPase_c"/>
    <property type="match status" value="1"/>
</dbReference>
<reference evidence="12" key="1">
    <citation type="submission" date="2016-09" db="EMBL/GenBank/DDBJ databases">
        <authorList>
            <person name="Wan X."/>
            <person name="Hou S."/>
        </authorList>
    </citation>
    <scope>NUCLEOTIDE SEQUENCE [LARGE SCALE GENOMIC DNA]</scope>
    <source>
        <strain evidence="12">KH87</strain>
    </source>
</reference>
<sequence>MRHKSLSRKLLIQVLSVYFILTFLVTLSQIYAEYSNAKNQIKGELEIFQQTIKANLSRAIWQLDPERINAISDRVLALPVIDGIIIRDEYAKVIWQSLQQNSIETILSDHLIRQKTQLTELPTGVFGYSFPLMFEYADRTTQVGDVTLLSHRSIVIERIKTSIYTLITNVFIKSAFLIILFLLAFRKQLSQPLNQLTQQIKNLKFDQLQDAKITVSQPQTNELTVMAVAFNRLIERVQDAKQQLESTQKQLLIVNNKLDQQNLMLEQDVARKTSGLSQAMIDLQHQKQKLETKQQTLVSEIERRRETELSLLSKQAELEATVNDLKQTQERLLQSEKLAALGGLVAGITHEVNTPVGIGVTANSFLSDKITVLNQAFTAKTLTSSQLATFIEEANQSTDLIQSNLSRAAELIASFKQIAVDQTSNATRSINLAHYIDEIIRSLKPNLKQNKHHVEVNCPDNIVLDCPAGAISQIITNLIMNSLLHGFDNITEGLIRITVVEQDNNIDIKFSDNGKGLASEQLVKLFDPFFTTKRNLGGSGLGAHITYNLVRQTLHGSIHASSELGQGVHYHIRFPKKPINAT</sequence>
<keyword evidence="7" id="KW-0175">Coiled coil</keyword>
<evidence type="ECO:0000256" key="7">
    <source>
        <dbReference type="SAM" id="Coils"/>
    </source>
</evidence>
<dbReference type="InterPro" id="IPR004358">
    <property type="entry name" value="Sig_transdc_His_kin-like_C"/>
</dbReference>
<keyword evidence="6 11" id="KW-0418">Kinase</keyword>
<dbReference type="GO" id="GO:0004673">
    <property type="term" value="F:protein histidine kinase activity"/>
    <property type="evidence" value="ECO:0007669"/>
    <property type="project" value="UniProtKB-EC"/>
</dbReference>
<dbReference type="PANTHER" id="PTHR43065:SF47">
    <property type="match status" value="1"/>
</dbReference>
<gene>
    <name evidence="11" type="ORF">BI198_05460</name>
</gene>
<dbReference type="EC" id="2.7.13.3" evidence="3"/>
<keyword evidence="8" id="KW-1133">Transmembrane helix</keyword>
<dbReference type="GO" id="GO:0016020">
    <property type="term" value="C:membrane"/>
    <property type="evidence" value="ECO:0007669"/>
    <property type="project" value="UniProtKB-SubCell"/>
</dbReference>
<comment type="caution">
    <text evidence="11">The sequence shown here is derived from an EMBL/GenBank/DDBJ whole genome shotgun (WGS) entry which is preliminary data.</text>
</comment>
<evidence type="ECO:0000256" key="1">
    <source>
        <dbReference type="ARBA" id="ARBA00000085"/>
    </source>
</evidence>
<dbReference type="AlphaFoldDB" id="A0A1E7Q4F8"/>
<comment type="catalytic activity">
    <reaction evidence="1">
        <text>ATP + protein L-histidine = ADP + protein N-phospho-L-histidine.</text>
        <dbReference type="EC" id="2.7.13.3"/>
    </reaction>
</comment>
<dbReference type="EMBL" id="MKEK01000001">
    <property type="protein sequence ID" value="OEY69082.1"/>
    <property type="molecule type" value="Genomic_DNA"/>
</dbReference>
<dbReference type="SMART" id="SM00304">
    <property type="entry name" value="HAMP"/>
    <property type="match status" value="1"/>
</dbReference>
<dbReference type="PROSITE" id="PS50109">
    <property type="entry name" value="HIS_KIN"/>
    <property type="match status" value="1"/>
</dbReference>
<evidence type="ECO:0000256" key="4">
    <source>
        <dbReference type="ARBA" id="ARBA00022553"/>
    </source>
</evidence>
<dbReference type="Gene3D" id="3.30.565.10">
    <property type="entry name" value="Histidine kinase-like ATPase, C-terminal domain"/>
    <property type="match status" value="1"/>
</dbReference>
<proteinExistence type="predicted"/>
<protein>
    <recommendedName>
        <fullName evidence="3">histidine kinase</fullName>
        <ecNumber evidence="3">2.7.13.3</ecNumber>
    </recommendedName>
</protein>
<evidence type="ECO:0000259" key="9">
    <source>
        <dbReference type="PROSITE" id="PS50109"/>
    </source>
</evidence>
<evidence type="ECO:0000256" key="3">
    <source>
        <dbReference type="ARBA" id="ARBA00012438"/>
    </source>
</evidence>
<evidence type="ECO:0000256" key="6">
    <source>
        <dbReference type="ARBA" id="ARBA00022777"/>
    </source>
</evidence>
<dbReference type="RefSeq" id="WP_070048648.1">
    <property type="nucleotide sequence ID" value="NZ_CBCSDO010000003.1"/>
</dbReference>
<dbReference type="SUPFAM" id="SSF55874">
    <property type="entry name" value="ATPase domain of HSP90 chaperone/DNA topoisomerase II/histidine kinase"/>
    <property type="match status" value="1"/>
</dbReference>
<keyword evidence="8" id="KW-0472">Membrane</keyword>
<accession>A0A1E7Q4F8</accession>
<name>A0A1E7Q4F8_9GAMM</name>
<evidence type="ECO:0000259" key="10">
    <source>
        <dbReference type="PROSITE" id="PS50885"/>
    </source>
</evidence>
<keyword evidence="4" id="KW-0597">Phosphoprotein</keyword>
<dbReference type="STRING" id="1628148.BI198_05460"/>